<evidence type="ECO:0000256" key="4">
    <source>
        <dbReference type="ARBA" id="ARBA00022741"/>
    </source>
</evidence>
<dbReference type="Proteomes" id="UP000799764">
    <property type="component" value="Unassembled WGS sequence"/>
</dbReference>
<keyword evidence="3" id="KW-0808">Transferase</keyword>
<feature type="region of interest" description="Disordered" evidence="9">
    <location>
        <begin position="321"/>
        <end position="345"/>
    </location>
</feature>
<evidence type="ECO:0000256" key="7">
    <source>
        <dbReference type="ARBA" id="ARBA00047899"/>
    </source>
</evidence>
<name>A0A9P4PG28_9PLEO</name>
<evidence type="ECO:0000313" key="11">
    <source>
        <dbReference type="EMBL" id="KAF2443370.1"/>
    </source>
</evidence>
<keyword evidence="2" id="KW-0723">Serine/threonine-protein kinase</keyword>
<dbReference type="GO" id="GO:0005524">
    <property type="term" value="F:ATP binding"/>
    <property type="evidence" value="ECO:0007669"/>
    <property type="project" value="UniProtKB-KW"/>
</dbReference>
<dbReference type="PROSITE" id="PS50011">
    <property type="entry name" value="PROTEIN_KINASE_DOM"/>
    <property type="match status" value="1"/>
</dbReference>
<keyword evidence="5 11" id="KW-0418">Kinase</keyword>
<dbReference type="AlphaFoldDB" id="A0A9P4PG28"/>
<evidence type="ECO:0000259" key="10">
    <source>
        <dbReference type="PROSITE" id="PS50011"/>
    </source>
</evidence>
<dbReference type="PANTHER" id="PTHR43671:SF98">
    <property type="entry name" value="SERINE_THREONINE-PROTEIN KINASE NEK11"/>
    <property type="match status" value="1"/>
</dbReference>
<dbReference type="InterPro" id="IPR050660">
    <property type="entry name" value="NEK_Ser/Thr_kinase"/>
</dbReference>
<evidence type="ECO:0000256" key="6">
    <source>
        <dbReference type="ARBA" id="ARBA00022840"/>
    </source>
</evidence>
<dbReference type="InterPro" id="IPR011009">
    <property type="entry name" value="Kinase-like_dom_sf"/>
</dbReference>
<protein>
    <recommendedName>
        <fullName evidence="1">non-specific serine/threonine protein kinase</fullName>
        <ecNumber evidence="1">2.7.11.1</ecNumber>
    </recommendedName>
</protein>
<dbReference type="SUPFAM" id="SSF56112">
    <property type="entry name" value="Protein kinase-like (PK-like)"/>
    <property type="match status" value="1"/>
</dbReference>
<comment type="catalytic activity">
    <reaction evidence="8">
        <text>L-seryl-[protein] + ATP = O-phospho-L-seryl-[protein] + ADP + H(+)</text>
        <dbReference type="Rhea" id="RHEA:17989"/>
        <dbReference type="Rhea" id="RHEA-COMP:9863"/>
        <dbReference type="Rhea" id="RHEA-COMP:11604"/>
        <dbReference type="ChEBI" id="CHEBI:15378"/>
        <dbReference type="ChEBI" id="CHEBI:29999"/>
        <dbReference type="ChEBI" id="CHEBI:30616"/>
        <dbReference type="ChEBI" id="CHEBI:83421"/>
        <dbReference type="ChEBI" id="CHEBI:456216"/>
        <dbReference type="EC" id="2.7.11.1"/>
    </reaction>
</comment>
<evidence type="ECO:0000256" key="2">
    <source>
        <dbReference type="ARBA" id="ARBA00022527"/>
    </source>
</evidence>
<dbReference type="Gene3D" id="1.10.510.10">
    <property type="entry name" value="Transferase(Phosphotransferase) domain 1"/>
    <property type="match status" value="1"/>
</dbReference>
<dbReference type="EMBL" id="MU001502">
    <property type="protein sequence ID" value="KAF2443370.1"/>
    <property type="molecule type" value="Genomic_DNA"/>
</dbReference>
<feature type="region of interest" description="Disordered" evidence="9">
    <location>
        <begin position="1"/>
        <end position="43"/>
    </location>
</feature>
<dbReference type="OrthoDB" id="310217at2759"/>
<proteinExistence type="predicted"/>
<feature type="region of interest" description="Disordered" evidence="9">
    <location>
        <begin position="370"/>
        <end position="415"/>
    </location>
</feature>
<dbReference type="InterPro" id="IPR000719">
    <property type="entry name" value="Prot_kinase_dom"/>
</dbReference>
<dbReference type="PROSITE" id="PS00108">
    <property type="entry name" value="PROTEIN_KINASE_ST"/>
    <property type="match status" value="1"/>
</dbReference>
<comment type="catalytic activity">
    <reaction evidence="7">
        <text>L-threonyl-[protein] + ATP = O-phospho-L-threonyl-[protein] + ADP + H(+)</text>
        <dbReference type="Rhea" id="RHEA:46608"/>
        <dbReference type="Rhea" id="RHEA-COMP:11060"/>
        <dbReference type="Rhea" id="RHEA-COMP:11605"/>
        <dbReference type="ChEBI" id="CHEBI:15378"/>
        <dbReference type="ChEBI" id="CHEBI:30013"/>
        <dbReference type="ChEBI" id="CHEBI:30616"/>
        <dbReference type="ChEBI" id="CHEBI:61977"/>
        <dbReference type="ChEBI" id="CHEBI:456216"/>
        <dbReference type="EC" id="2.7.11.1"/>
    </reaction>
</comment>
<keyword evidence="6" id="KW-0067">ATP-binding</keyword>
<feature type="compositionally biased region" description="Gly residues" evidence="9">
    <location>
        <begin position="375"/>
        <end position="394"/>
    </location>
</feature>
<sequence>MPNPRHRNQPAPRDKWEAHHRLSGPHALQTHPSRSWQRSRQLGAENRGALNGGVWVVKDRKTGKKYIEKCAQPALVADGTVLQEITILKYLSSPSHAHITRMVDHFVDRPRCTASIYLERCSAGGLEALIASRHQAGELFNEMDVWEWFIQLFSALTYCHYGPDPKARFARTRPEDWEDSWDMVFHRDIKVENILVHEAVPQGMTTRYTLKLADFGCAVARRHIWVDTGNERKQTSWATRGWTPPEAPRFVGRSDVWQLAAVVGCICNLMNMPFFDHGAPAPGHSTALNNAIAESMKKDFRKRPKADEVLEHVRGKYRVKEKELEKDPRPVPNTVDNERRDRQLKRGHEKLQAEIKKIKEAAAAPAINPQAQGAGQFGGAGNGGFGGAGWGRPGGSRRNMVVPPGGWRGGPGNMQPFGGMAPGGYGSSGSLYAYTQFSGPSTGGYGGAYGGSYGGSFGGTYGGSFGGTYGTGGNGRYATHIGGNGGYW</sequence>
<dbReference type="GO" id="GO:0005634">
    <property type="term" value="C:nucleus"/>
    <property type="evidence" value="ECO:0007669"/>
    <property type="project" value="TreeGrafter"/>
</dbReference>
<feature type="domain" description="Protein kinase" evidence="10">
    <location>
        <begin position="36"/>
        <end position="351"/>
    </location>
</feature>
<feature type="compositionally biased region" description="Polar residues" evidence="9">
    <location>
        <begin position="30"/>
        <end position="40"/>
    </location>
</feature>
<dbReference type="EC" id="2.7.11.1" evidence="1"/>
<evidence type="ECO:0000256" key="1">
    <source>
        <dbReference type="ARBA" id="ARBA00012513"/>
    </source>
</evidence>
<dbReference type="InterPro" id="IPR008271">
    <property type="entry name" value="Ser/Thr_kinase_AS"/>
</dbReference>
<evidence type="ECO:0000256" key="8">
    <source>
        <dbReference type="ARBA" id="ARBA00048679"/>
    </source>
</evidence>
<keyword evidence="4" id="KW-0547">Nucleotide-binding</keyword>
<organism evidence="11 12">
    <name type="scientific">Karstenula rhodostoma CBS 690.94</name>
    <dbReference type="NCBI Taxonomy" id="1392251"/>
    <lineage>
        <taxon>Eukaryota</taxon>
        <taxon>Fungi</taxon>
        <taxon>Dikarya</taxon>
        <taxon>Ascomycota</taxon>
        <taxon>Pezizomycotina</taxon>
        <taxon>Dothideomycetes</taxon>
        <taxon>Pleosporomycetidae</taxon>
        <taxon>Pleosporales</taxon>
        <taxon>Massarineae</taxon>
        <taxon>Didymosphaeriaceae</taxon>
        <taxon>Karstenula</taxon>
    </lineage>
</organism>
<dbReference type="CDD" id="cd00180">
    <property type="entry name" value="PKc"/>
    <property type="match status" value="1"/>
</dbReference>
<dbReference type="SMART" id="SM00220">
    <property type="entry name" value="S_TKc"/>
    <property type="match status" value="1"/>
</dbReference>
<comment type="caution">
    <text evidence="11">The sequence shown here is derived from an EMBL/GenBank/DDBJ whole genome shotgun (WGS) entry which is preliminary data.</text>
</comment>
<evidence type="ECO:0000256" key="9">
    <source>
        <dbReference type="SAM" id="MobiDB-lite"/>
    </source>
</evidence>
<reference evidence="11" key="1">
    <citation type="journal article" date="2020" name="Stud. Mycol.">
        <title>101 Dothideomycetes genomes: a test case for predicting lifestyles and emergence of pathogens.</title>
        <authorList>
            <person name="Haridas S."/>
            <person name="Albert R."/>
            <person name="Binder M."/>
            <person name="Bloem J."/>
            <person name="Labutti K."/>
            <person name="Salamov A."/>
            <person name="Andreopoulos B."/>
            <person name="Baker S."/>
            <person name="Barry K."/>
            <person name="Bills G."/>
            <person name="Bluhm B."/>
            <person name="Cannon C."/>
            <person name="Castanera R."/>
            <person name="Culley D."/>
            <person name="Daum C."/>
            <person name="Ezra D."/>
            <person name="Gonzalez J."/>
            <person name="Henrissat B."/>
            <person name="Kuo A."/>
            <person name="Liang C."/>
            <person name="Lipzen A."/>
            <person name="Lutzoni F."/>
            <person name="Magnuson J."/>
            <person name="Mondo S."/>
            <person name="Nolan M."/>
            <person name="Ohm R."/>
            <person name="Pangilinan J."/>
            <person name="Park H.-J."/>
            <person name="Ramirez L."/>
            <person name="Alfaro M."/>
            <person name="Sun H."/>
            <person name="Tritt A."/>
            <person name="Yoshinaga Y."/>
            <person name="Zwiers L.-H."/>
            <person name="Turgeon B."/>
            <person name="Goodwin S."/>
            <person name="Spatafora J."/>
            <person name="Crous P."/>
            <person name="Grigoriev I."/>
        </authorList>
    </citation>
    <scope>NUCLEOTIDE SEQUENCE</scope>
    <source>
        <strain evidence="11">CBS 690.94</strain>
    </source>
</reference>
<evidence type="ECO:0000256" key="3">
    <source>
        <dbReference type="ARBA" id="ARBA00022679"/>
    </source>
</evidence>
<accession>A0A9P4PG28</accession>
<dbReference type="PANTHER" id="PTHR43671">
    <property type="entry name" value="SERINE/THREONINE-PROTEIN KINASE NEK"/>
    <property type="match status" value="1"/>
</dbReference>
<evidence type="ECO:0000313" key="12">
    <source>
        <dbReference type="Proteomes" id="UP000799764"/>
    </source>
</evidence>
<keyword evidence="12" id="KW-1185">Reference proteome</keyword>
<dbReference type="Pfam" id="PF00069">
    <property type="entry name" value="Pkinase"/>
    <property type="match status" value="1"/>
</dbReference>
<feature type="compositionally biased region" description="Basic and acidic residues" evidence="9">
    <location>
        <begin position="336"/>
        <end position="345"/>
    </location>
</feature>
<dbReference type="GO" id="GO:0004674">
    <property type="term" value="F:protein serine/threonine kinase activity"/>
    <property type="evidence" value="ECO:0007669"/>
    <property type="project" value="UniProtKB-KW"/>
</dbReference>
<evidence type="ECO:0000256" key="5">
    <source>
        <dbReference type="ARBA" id="ARBA00022777"/>
    </source>
</evidence>
<gene>
    <name evidence="11" type="ORF">P171DRAFT_486104</name>
</gene>